<reference evidence="6" key="1">
    <citation type="submission" date="2011-09" db="EMBL/GenBank/DDBJ databases">
        <title>The permanent draft genome of Mucilaginibacter paludis DSM 18603.</title>
        <authorList>
            <consortium name="US DOE Joint Genome Institute (JGI-PGF)"/>
            <person name="Lucas S."/>
            <person name="Han J."/>
            <person name="Lapidus A."/>
            <person name="Bruce D."/>
            <person name="Goodwin L."/>
            <person name="Pitluck S."/>
            <person name="Peters L."/>
            <person name="Kyrpides N."/>
            <person name="Mavromatis K."/>
            <person name="Ivanova N."/>
            <person name="Mikhailova N."/>
            <person name="Held B."/>
            <person name="Detter J.C."/>
            <person name="Tapia R."/>
            <person name="Han C."/>
            <person name="Land M."/>
            <person name="Hauser L."/>
            <person name="Markowitz V."/>
            <person name="Cheng J.-F."/>
            <person name="Hugenholtz P."/>
            <person name="Woyke T."/>
            <person name="Wu D."/>
            <person name="Tindall B."/>
            <person name="Brambilla E."/>
            <person name="Klenk H.-P."/>
            <person name="Eisen J.A."/>
        </authorList>
    </citation>
    <scope>NUCLEOTIDE SEQUENCE [LARGE SCALE GENOMIC DNA]</scope>
    <source>
        <strain evidence="6">DSM 18603</strain>
    </source>
</reference>
<dbReference type="PANTHER" id="PTHR38478">
    <property type="entry name" value="PEPTIDASE M1A AND M12B"/>
    <property type="match status" value="1"/>
</dbReference>
<dbReference type="Pfam" id="PF17162">
    <property type="entry name" value="DUF5118"/>
    <property type="match status" value="1"/>
</dbReference>
<gene>
    <name evidence="6" type="ORF">Mucpa_4771</name>
</gene>
<dbReference type="CDD" id="cd04276">
    <property type="entry name" value="ZnMc_MMP_like_2"/>
    <property type="match status" value="1"/>
</dbReference>
<dbReference type="eggNOG" id="COG5549">
    <property type="taxonomic scope" value="Bacteria"/>
</dbReference>
<dbReference type="InterPro" id="IPR024079">
    <property type="entry name" value="MetalloPept_cat_dom_sf"/>
</dbReference>
<protein>
    <recommendedName>
        <fullName evidence="8">Peptidase M10A and M12B matrixin and adamalysin</fullName>
    </recommendedName>
</protein>
<evidence type="ECO:0000259" key="5">
    <source>
        <dbReference type="Pfam" id="PF17162"/>
    </source>
</evidence>
<dbReference type="InterPro" id="IPR032534">
    <property type="entry name" value="EcxA_zinc-bd"/>
</dbReference>
<name>H1Y338_9SPHI</name>
<evidence type="ECO:0000256" key="2">
    <source>
        <dbReference type="SAM" id="SignalP"/>
    </source>
</evidence>
<dbReference type="OrthoDB" id="9776599at2"/>
<dbReference type="Proteomes" id="UP000002774">
    <property type="component" value="Chromosome"/>
</dbReference>
<feature type="domain" description="EcxA zinc-binding" evidence="3">
    <location>
        <begin position="426"/>
        <end position="729"/>
    </location>
</feature>
<organism evidence="6 7">
    <name type="scientific">Mucilaginibacter paludis DSM 18603</name>
    <dbReference type="NCBI Taxonomy" id="714943"/>
    <lineage>
        <taxon>Bacteria</taxon>
        <taxon>Pseudomonadati</taxon>
        <taxon>Bacteroidota</taxon>
        <taxon>Sphingobacteriia</taxon>
        <taxon>Sphingobacteriales</taxon>
        <taxon>Sphingobacteriaceae</taxon>
        <taxon>Mucilaginibacter</taxon>
    </lineage>
</organism>
<dbReference type="HOGENOM" id="CLU_008630_1_0_10"/>
<dbReference type="Pfam" id="PF16313">
    <property type="entry name" value="DUF4953"/>
    <property type="match status" value="1"/>
</dbReference>
<dbReference type="SUPFAM" id="SSF55486">
    <property type="entry name" value="Metalloproteases ('zincins'), catalytic domain"/>
    <property type="match status" value="1"/>
</dbReference>
<dbReference type="AlphaFoldDB" id="H1Y338"/>
<accession>H1Y338</accession>
<dbReference type="EMBL" id="CM001403">
    <property type="protein sequence ID" value="EHQ28856.1"/>
    <property type="molecule type" value="Genomic_DNA"/>
</dbReference>
<dbReference type="InterPro" id="IPR034032">
    <property type="entry name" value="Zn_MMP-like_bac"/>
</dbReference>
<keyword evidence="2" id="KW-0732">Signal</keyword>
<evidence type="ECO:0000313" key="6">
    <source>
        <dbReference type="EMBL" id="EHQ28856.1"/>
    </source>
</evidence>
<dbReference type="STRING" id="714943.Mucpa_4771"/>
<evidence type="ECO:0000259" key="4">
    <source>
        <dbReference type="Pfam" id="PF17148"/>
    </source>
</evidence>
<evidence type="ECO:0000259" key="3">
    <source>
        <dbReference type="Pfam" id="PF16313"/>
    </source>
</evidence>
<dbReference type="GO" id="GO:0008237">
    <property type="term" value="F:metallopeptidase activity"/>
    <property type="evidence" value="ECO:0007669"/>
    <property type="project" value="InterPro"/>
</dbReference>
<evidence type="ECO:0008006" key="8">
    <source>
        <dbReference type="Google" id="ProtNLM"/>
    </source>
</evidence>
<dbReference type="InterPro" id="IPR033413">
    <property type="entry name" value="DUF5117"/>
</dbReference>
<keyword evidence="7" id="KW-1185">Reference proteome</keyword>
<evidence type="ECO:0000313" key="7">
    <source>
        <dbReference type="Proteomes" id="UP000002774"/>
    </source>
</evidence>
<sequence length="824" mass="93737">MKITAKLLCGLLLTVPVFCARAQSDKPVPSVNTFVKPGAKQYKGMFNIYVQDDKYLMEIPNRLLGRDILTTVSIIEGSAQRKRDPAMRFGYAGDAVGDQVISFRKSRFAKMELVVPEFVKATDTTNIYIKSLRLSLSPSLLAFDIVAASDTSSMIDITKLFAGDNELFSLKGAKDELKLGAYEAEKSKITGVSCFANNIVFRSIKSYAEGAPLAEPPREANRPPSAKKPQTYPTQWLVGSSWCLLPEQPMTPRYADRRVGYFLTGINNYDKDPQKVEMVAMANRWRMEPKPADVEKYLKGELVEPQKPIVFYIDRNTPAYLIPYFIKGVNAWQSAFEKIGFKNAIIGKLAPTQAEDPGFSMEDSRYSYISYKPSEMANAYGPQVVDPRSGEILSSHVAVFHNIMELLERWYFSMCAATDPRARQFPFDHDLMGSLLKNVITHEVGHTLGLRHDFAGSASYPVDSIRNKKFVQKNGFGPSVMDYMRFNYAAQPQDQMSAEELLPHIGVYDDFAIDWGYRYRPQFTDPFREKQFLQDWVSQKRKDPRFFYYDESDFNDPRVQAEDVGDDDMKANRLGVNNLKITMANLEKWTAGDDDRHTLLRSMYRAVEGRYYTYLKHALKSVGGGFSNYNLRGENSYGYKPVSYAQQKEAMAYLKDFMFTEPKWLYAAGIKDKTHFNFSTDVEESYSDLFGRLVSKYPQMVKNQTLVGDTTYCVHEFLTDLQQATFGKIMDGKPISEYDRMLQRTFMNKILMHVDNKNNLAGNVSIEMINLLNLTASQAKAAAAINHDLISKSHLIAIVHMIDVWRTGKKDSFLTNLPVDKTTR</sequence>
<feature type="signal peptide" evidence="2">
    <location>
        <begin position="1"/>
        <end position="22"/>
    </location>
</feature>
<dbReference type="PANTHER" id="PTHR38478:SF1">
    <property type="entry name" value="ZINC DEPENDENT METALLOPROTEASE DOMAIN LIPOPROTEIN"/>
    <property type="match status" value="1"/>
</dbReference>
<feature type="region of interest" description="Disordered" evidence="1">
    <location>
        <begin position="213"/>
        <end position="232"/>
    </location>
</feature>
<proteinExistence type="predicted"/>
<dbReference type="Pfam" id="PF17148">
    <property type="entry name" value="DUF5117"/>
    <property type="match status" value="1"/>
</dbReference>
<feature type="domain" description="DUF5117" evidence="4">
    <location>
        <begin position="93"/>
        <end position="290"/>
    </location>
</feature>
<dbReference type="Gene3D" id="3.40.390.10">
    <property type="entry name" value="Collagenase (Catalytic Domain)"/>
    <property type="match status" value="1"/>
</dbReference>
<dbReference type="RefSeq" id="WP_008509795.1">
    <property type="nucleotide sequence ID" value="NZ_CM001403.1"/>
</dbReference>
<dbReference type="InterPro" id="IPR033428">
    <property type="entry name" value="DUF5118"/>
</dbReference>
<feature type="chain" id="PRO_5003558199" description="Peptidase M10A and M12B matrixin and adamalysin" evidence="2">
    <location>
        <begin position="23"/>
        <end position="824"/>
    </location>
</feature>
<evidence type="ECO:0000256" key="1">
    <source>
        <dbReference type="SAM" id="MobiDB-lite"/>
    </source>
</evidence>
<feature type="domain" description="DUF5118" evidence="5">
    <location>
        <begin position="29"/>
        <end position="75"/>
    </location>
</feature>